<keyword evidence="2" id="KW-1185">Reference proteome</keyword>
<proteinExistence type="predicted"/>
<evidence type="ECO:0000313" key="1">
    <source>
        <dbReference type="EMBL" id="SUZ30480.1"/>
    </source>
</evidence>
<dbReference type="EMBL" id="UIHC01000001">
    <property type="protein sequence ID" value="SUZ30480.1"/>
    <property type="molecule type" value="Genomic_DNA"/>
</dbReference>
<reference evidence="2" key="1">
    <citation type="submission" date="2018-08" db="EMBL/GenBank/DDBJ databases">
        <authorList>
            <person name="Rodrigo-Torres L."/>
            <person name="Arahal R. D."/>
            <person name="Lucena T."/>
        </authorList>
    </citation>
    <scope>NUCLEOTIDE SEQUENCE [LARGE SCALE GENOMIC DNA]</scope>
    <source>
        <strain evidence="2">CECT 7235</strain>
    </source>
</reference>
<gene>
    <name evidence="1" type="ORF">ROE7235_00203</name>
</gene>
<dbReference type="Proteomes" id="UP000272908">
    <property type="component" value="Unassembled WGS sequence"/>
</dbReference>
<sequence>MSAKSGSTATIDHFATLRGRLATRHNGASGRGIAPGAFFVEER</sequence>
<evidence type="ECO:0000313" key="2">
    <source>
        <dbReference type="Proteomes" id="UP000272908"/>
    </source>
</evidence>
<accession>A0A3B0M4N0</accession>
<organism evidence="1 2">
    <name type="scientific">Roseinatronobacter ekhonensis</name>
    <dbReference type="NCBI Taxonomy" id="254356"/>
    <lineage>
        <taxon>Bacteria</taxon>
        <taxon>Pseudomonadati</taxon>
        <taxon>Pseudomonadota</taxon>
        <taxon>Alphaproteobacteria</taxon>
        <taxon>Rhodobacterales</taxon>
        <taxon>Paracoccaceae</taxon>
        <taxon>Roseinatronobacter</taxon>
    </lineage>
</organism>
<name>A0A3B0M4N0_9RHOB</name>
<dbReference type="AlphaFoldDB" id="A0A3B0M4N0"/>
<protein>
    <submittedName>
        <fullName evidence="1">Uncharacterized protein</fullName>
    </submittedName>
</protein>